<dbReference type="SUPFAM" id="SSF55729">
    <property type="entry name" value="Acyl-CoA N-acyltransferases (Nat)"/>
    <property type="match status" value="1"/>
</dbReference>
<dbReference type="InterPro" id="IPR016181">
    <property type="entry name" value="Acyl_CoA_acyltransferase"/>
</dbReference>
<reference evidence="4" key="1">
    <citation type="submission" date="2022-08" db="EMBL/GenBank/DDBJ databases">
        <title>The genomic sequence of strain Paenibacillus sp. SCIV0701.</title>
        <authorList>
            <person name="Zhao H."/>
        </authorList>
    </citation>
    <scope>NUCLEOTIDE SEQUENCE</scope>
    <source>
        <strain evidence="4">SCIV0701</strain>
    </source>
</reference>
<dbReference type="Proteomes" id="UP001141950">
    <property type="component" value="Unassembled WGS sequence"/>
</dbReference>
<dbReference type="CDD" id="cd04301">
    <property type="entry name" value="NAT_SF"/>
    <property type="match status" value="1"/>
</dbReference>
<proteinExistence type="predicted"/>
<dbReference type="EMBL" id="JANIPJ010000014">
    <property type="protein sequence ID" value="MCR2806005.1"/>
    <property type="molecule type" value="Genomic_DNA"/>
</dbReference>
<dbReference type="PANTHER" id="PTHR43877">
    <property type="entry name" value="AMINOALKYLPHOSPHONATE N-ACETYLTRANSFERASE-RELATED-RELATED"/>
    <property type="match status" value="1"/>
</dbReference>
<evidence type="ECO:0000259" key="3">
    <source>
        <dbReference type="PROSITE" id="PS51186"/>
    </source>
</evidence>
<dbReference type="InterPro" id="IPR050832">
    <property type="entry name" value="Bact_Acetyltransf"/>
</dbReference>
<dbReference type="AlphaFoldDB" id="A0A9X2MT59"/>
<dbReference type="Pfam" id="PF00583">
    <property type="entry name" value="Acetyltransf_1"/>
    <property type="match status" value="1"/>
</dbReference>
<gene>
    <name evidence="4" type="ORF">NQZ67_19150</name>
</gene>
<dbReference type="GO" id="GO:0016747">
    <property type="term" value="F:acyltransferase activity, transferring groups other than amino-acyl groups"/>
    <property type="evidence" value="ECO:0007669"/>
    <property type="project" value="InterPro"/>
</dbReference>
<accession>A0A9X2MT59</accession>
<protein>
    <submittedName>
        <fullName evidence="4">GNAT family N-acetyltransferase</fullName>
        <ecNumber evidence="4">2.3.1.-</ecNumber>
    </submittedName>
</protein>
<organism evidence="4 5">
    <name type="scientific">Paenibacillus soyae</name>
    <dbReference type="NCBI Taxonomy" id="2969249"/>
    <lineage>
        <taxon>Bacteria</taxon>
        <taxon>Bacillati</taxon>
        <taxon>Bacillota</taxon>
        <taxon>Bacilli</taxon>
        <taxon>Bacillales</taxon>
        <taxon>Paenibacillaceae</taxon>
        <taxon>Paenibacillus</taxon>
    </lineage>
</organism>
<name>A0A9X2MT59_9BACL</name>
<evidence type="ECO:0000256" key="1">
    <source>
        <dbReference type="ARBA" id="ARBA00022679"/>
    </source>
</evidence>
<keyword evidence="2 4" id="KW-0012">Acyltransferase</keyword>
<dbReference type="Gene3D" id="3.40.630.30">
    <property type="match status" value="1"/>
</dbReference>
<keyword evidence="1 4" id="KW-0808">Transferase</keyword>
<comment type="caution">
    <text evidence="4">The sequence shown here is derived from an EMBL/GenBank/DDBJ whole genome shotgun (WGS) entry which is preliminary data.</text>
</comment>
<sequence length="137" mass="15870">MMREMTMNDYDQMIALWNEIEGLSLSDADSQPNMESYLIRNKGLSFVYETGGRIVGTILCGHDGRRGFIHHVAVQPEYRMQRIGQLMVDQCLSKLKEEGIDKCHIFVLDDNEAGNRFWSRTGWQKRSGFSVYSKDIR</sequence>
<feature type="domain" description="N-acetyltransferase" evidence="3">
    <location>
        <begin position="1"/>
        <end position="137"/>
    </location>
</feature>
<evidence type="ECO:0000256" key="2">
    <source>
        <dbReference type="ARBA" id="ARBA00023315"/>
    </source>
</evidence>
<dbReference type="InterPro" id="IPR000182">
    <property type="entry name" value="GNAT_dom"/>
</dbReference>
<dbReference type="EC" id="2.3.1.-" evidence="4"/>
<dbReference type="RefSeq" id="WP_257449053.1">
    <property type="nucleotide sequence ID" value="NZ_JANIPJ010000014.1"/>
</dbReference>
<keyword evidence="5" id="KW-1185">Reference proteome</keyword>
<evidence type="ECO:0000313" key="4">
    <source>
        <dbReference type="EMBL" id="MCR2806005.1"/>
    </source>
</evidence>
<evidence type="ECO:0000313" key="5">
    <source>
        <dbReference type="Proteomes" id="UP001141950"/>
    </source>
</evidence>
<dbReference type="PROSITE" id="PS51186">
    <property type="entry name" value="GNAT"/>
    <property type="match status" value="1"/>
</dbReference>